<gene>
    <name evidence="9" type="ORF">GNP93_16300</name>
</gene>
<dbReference type="InterPro" id="IPR051258">
    <property type="entry name" value="Diverse_Substrate_Transporter"/>
</dbReference>
<dbReference type="AlphaFoldDB" id="A0A7X2ZDI2"/>
<dbReference type="InterPro" id="IPR000620">
    <property type="entry name" value="EamA_dom"/>
</dbReference>
<evidence type="ECO:0000256" key="7">
    <source>
        <dbReference type="SAM" id="Phobius"/>
    </source>
</evidence>
<comment type="similarity">
    <text evidence="2">Belongs to the EamA transporter family.</text>
</comment>
<keyword evidence="6 7" id="KW-0472">Membrane</keyword>
<evidence type="ECO:0000313" key="9">
    <source>
        <dbReference type="EMBL" id="MUG72233.1"/>
    </source>
</evidence>
<dbReference type="Proteomes" id="UP000450917">
    <property type="component" value="Unassembled WGS sequence"/>
</dbReference>
<feature type="transmembrane region" description="Helical" evidence="7">
    <location>
        <begin position="155"/>
        <end position="172"/>
    </location>
</feature>
<dbReference type="PANTHER" id="PTHR42920">
    <property type="entry name" value="OS03G0707200 PROTEIN-RELATED"/>
    <property type="match status" value="1"/>
</dbReference>
<evidence type="ECO:0000256" key="5">
    <source>
        <dbReference type="ARBA" id="ARBA00022989"/>
    </source>
</evidence>
<protein>
    <submittedName>
        <fullName evidence="9">EamA family transporter</fullName>
    </submittedName>
</protein>
<keyword evidence="10" id="KW-1185">Reference proteome</keyword>
<keyword evidence="3" id="KW-1003">Cell membrane</keyword>
<feature type="transmembrane region" description="Helical" evidence="7">
    <location>
        <begin position="218"/>
        <end position="237"/>
    </location>
</feature>
<dbReference type="GO" id="GO:0005886">
    <property type="term" value="C:plasma membrane"/>
    <property type="evidence" value="ECO:0007669"/>
    <property type="project" value="UniProtKB-SubCell"/>
</dbReference>
<comment type="subcellular location">
    <subcellularLocation>
        <location evidence="1">Cell membrane</location>
        <topology evidence="1">Multi-pass membrane protein</topology>
    </subcellularLocation>
</comment>
<feature type="transmembrane region" description="Helical" evidence="7">
    <location>
        <begin position="274"/>
        <end position="294"/>
    </location>
</feature>
<feature type="transmembrane region" description="Helical" evidence="7">
    <location>
        <begin position="69"/>
        <end position="89"/>
    </location>
</feature>
<dbReference type="PROSITE" id="PS51257">
    <property type="entry name" value="PROKAR_LIPOPROTEIN"/>
    <property type="match status" value="1"/>
</dbReference>
<dbReference type="InterPro" id="IPR037185">
    <property type="entry name" value="EmrE-like"/>
</dbReference>
<dbReference type="RefSeq" id="WP_127608100.1">
    <property type="nucleotide sequence ID" value="NZ_JARTHJ010000175.1"/>
</dbReference>
<feature type="transmembrane region" description="Helical" evidence="7">
    <location>
        <begin position="7"/>
        <end position="28"/>
    </location>
</feature>
<dbReference type="SUPFAM" id="SSF103481">
    <property type="entry name" value="Multidrug resistance efflux transporter EmrE"/>
    <property type="match status" value="2"/>
</dbReference>
<name>A0A7X2ZDI2_9BACL</name>
<reference evidence="9 10" key="1">
    <citation type="submission" date="2019-11" db="EMBL/GenBank/DDBJ databases">
        <title>Draft genome sequences of five Paenibacillus species of dairy origin.</title>
        <authorList>
            <person name="Olajide A.M."/>
            <person name="Chen S."/>
            <person name="Lapointe G."/>
        </authorList>
    </citation>
    <scope>NUCLEOTIDE SEQUENCE [LARGE SCALE GENOMIC DNA]</scope>
    <source>
        <strain evidence="9 10">2CS3</strain>
    </source>
</reference>
<keyword evidence="4 7" id="KW-0812">Transmembrane</keyword>
<evidence type="ECO:0000256" key="6">
    <source>
        <dbReference type="ARBA" id="ARBA00023136"/>
    </source>
</evidence>
<feature type="transmembrane region" description="Helical" evidence="7">
    <location>
        <begin position="34"/>
        <end position="57"/>
    </location>
</feature>
<evidence type="ECO:0000256" key="3">
    <source>
        <dbReference type="ARBA" id="ARBA00022475"/>
    </source>
</evidence>
<feature type="transmembrane region" description="Helical" evidence="7">
    <location>
        <begin position="95"/>
        <end position="114"/>
    </location>
</feature>
<feature type="transmembrane region" description="Helical" evidence="7">
    <location>
        <begin position="179"/>
        <end position="198"/>
    </location>
</feature>
<dbReference type="PANTHER" id="PTHR42920:SF11">
    <property type="entry name" value="INNER MEMBRANE PROTEIN YTFF"/>
    <property type="match status" value="1"/>
</dbReference>
<sequence>MIRNSPYVLLVMAACIWGGNFVAGKALVTHIPPLTLATVRWCIAFLCLLPFLGKEAWSLRAEFRRHWKMIVFLSATGVAGFNTLTYVAVQFTSSINASLMNSATPIMVVMLTWLMIKEKIAWSAFPGVLISMAGVCWIIGRGSLEALTALSFNKGDLYMLLAIFMWSLYSVGMKRAAGLFPATPFLLVQVAAALLLLIPLSAVELVTLSPEIDWSPSSIVGLLYIGLFASIVAFLSWNRAIELAGPQRCAGFLNLIPLFSAIFATAFTGESIHLYHLLGTVLIVTGVYLTNRAIKHQQIRGRPKVGEYAMTKNP</sequence>
<evidence type="ECO:0000259" key="8">
    <source>
        <dbReference type="Pfam" id="PF00892"/>
    </source>
</evidence>
<accession>A0A7X2ZDI2</accession>
<dbReference type="Pfam" id="PF00892">
    <property type="entry name" value="EamA"/>
    <property type="match status" value="2"/>
</dbReference>
<feature type="transmembrane region" description="Helical" evidence="7">
    <location>
        <begin position="249"/>
        <end position="268"/>
    </location>
</feature>
<proteinExistence type="inferred from homology"/>
<evidence type="ECO:0000256" key="2">
    <source>
        <dbReference type="ARBA" id="ARBA00007362"/>
    </source>
</evidence>
<evidence type="ECO:0000256" key="4">
    <source>
        <dbReference type="ARBA" id="ARBA00022692"/>
    </source>
</evidence>
<comment type="caution">
    <text evidence="9">The sequence shown here is derived from an EMBL/GenBank/DDBJ whole genome shotgun (WGS) entry which is preliminary data.</text>
</comment>
<feature type="domain" description="EamA" evidence="8">
    <location>
        <begin position="7"/>
        <end position="139"/>
    </location>
</feature>
<organism evidence="9 10">
    <name type="scientific">Paenibacillus validus</name>
    <dbReference type="NCBI Taxonomy" id="44253"/>
    <lineage>
        <taxon>Bacteria</taxon>
        <taxon>Bacillati</taxon>
        <taxon>Bacillota</taxon>
        <taxon>Bacilli</taxon>
        <taxon>Bacillales</taxon>
        <taxon>Paenibacillaceae</taxon>
        <taxon>Paenibacillus</taxon>
    </lineage>
</organism>
<dbReference type="EMBL" id="WNZX01000013">
    <property type="protein sequence ID" value="MUG72233.1"/>
    <property type="molecule type" value="Genomic_DNA"/>
</dbReference>
<feature type="transmembrane region" description="Helical" evidence="7">
    <location>
        <begin position="121"/>
        <end position="140"/>
    </location>
</feature>
<evidence type="ECO:0000313" key="10">
    <source>
        <dbReference type="Proteomes" id="UP000450917"/>
    </source>
</evidence>
<feature type="domain" description="EamA" evidence="8">
    <location>
        <begin position="154"/>
        <end position="291"/>
    </location>
</feature>
<evidence type="ECO:0000256" key="1">
    <source>
        <dbReference type="ARBA" id="ARBA00004651"/>
    </source>
</evidence>
<keyword evidence="5 7" id="KW-1133">Transmembrane helix</keyword>